<dbReference type="InterPro" id="IPR039247">
    <property type="entry name" value="KhpB"/>
</dbReference>
<keyword evidence="3 6" id="KW-0133">Cell shape</keyword>
<feature type="domain" description="R3H" evidence="8">
    <location>
        <begin position="198"/>
        <end position="263"/>
    </location>
</feature>
<dbReference type="PANTHER" id="PTHR35800">
    <property type="entry name" value="PROTEIN JAG"/>
    <property type="match status" value="1"/>
</dbReference>
<organism evidence="9 10">
    <name type="scientific">Salinicoccus siamensis</name>
    <dbReference type="NCBI Taxonomy" id="381830"/>
    <lineage>
        <taxon>Bacteria</taxon>
        <taxon>Bacillati</taxon>
        <taxon>Bacillota</taxon>
        <taxon>Bacilli</taxon>
        <taxon>Bacillales</taxon>
        <taxon>Staphylococcaceae</taxon>
        <taxon>Salinicoccus</taxon>
    </lineage>
</organism>
<dbReference type="Pfam" id="PF01424">
    <property type="entry name" value="R3H"/>
    <property type="match status" value="1"/>
</dbReference>
<evidence type="ECO:0000256" key="7">
    <source>
        <dbReference type="SAM" id="MobiDB-lite"/>
    </source>
</evidence>
<dbReference type="PROSITE" id="PS51061">
    <property type="entry name" value="R3H"/>
    <property type="match status" value="1"/>
</dbReference>
<dbReference type="CDD" id="cd02414">
    <property type="entry name" value="KH-II_Jag"/>
    <property type="match status" value="1"/>
</dbReference>
<dbReference type="NCBIfam" id="NF041568">
    <property type="entry name" value="Jag_EloR"/>
    <property type="match status" value="1"/>
</dbReference>
<keyword evidence="2 6" id="KW-0694">RNA-binding</keyword>
<evidence type="ECO:0000256" key="2">
    <source>
        <dbReference type="ARBA" id="ARBA00022884"/>
    </source>
</evidence>
<dbReference type="SMART" id="SM01245">
    <property type="entry name" value="Jag_N"/>
    <property type="match status" value="1"/>
</dbReference>
<accession>A0ABV5Z1T9</accession>
<evidence type="ECO:0000256" key="6">
    <source>
        <dbReference type="HAMAP-Rule" id="MF_00867"/>
    </source>
</evidence>
<evidence type="ECO:0000256" key="3">
    <source>
        <dbReference type="ARBA" id="ARBA00022960"/>
    </source>
</evidence>
<dbReference type="InterPro" id="IPR032782">
    <property type="entry name" value="KhpB_N"/>
</dbReference>
<dbReference type="InterPro" id="IPR034079">
    <property type="entry name" value="R3H_KhpB"/>
</dbReference>
<dbReference type="Gene3D" id="3.30.30.80">
    <property type="entry name" value="probable RNA-binding protein from clostridium symbiosum atcc 14940"/>
    <property type="match status" value="1"/>
</dbReference>
<reference evidence="9 10" key="1">
    <citation type="submission" date="2024-09" db="EMBL/GenBank/DDBJ databases">
        <authorList>
            <person name="Sun Q."/>
            <person name="Mori K."/>
        </authorList>
    </citation>
    <scope>NUCLEOTIDE SEQUENCE [LARGE SCALE GENOMIC DNA]</scope>
    <source>
        <strain evidence="9 10">JCM 12822</strain>
    </source>
</reference>
<evidence type="ECO:0000256" key="4">
    <source>
        <dbReference type="ARBA" id="ARBA00023186"/>
    </source>
</evidence>
<comment type="caution">
    <text evidence="6">Lacks conserved residue(s) required for the propagation of feature annotation.</text>
</comment>
<evidence type="ECO:0000313" key="9">
    <source>
        <dbReference type="EMBL" id="MFB9860043.1"/>
    </source>
</evidence>
<dbReference type="HAMAP" id="MF_00867">
    <property type="entry name" value="KhpB"/>
    <property type="match status" value="1"/>
</dbReference>
<dbReference type="EMBL" id="JBHMAH010000006">
    <property type="protein sequence ID" value="MFB9860043.1"/>
    <property type="molecule type" value="Genomic_DNA"/>
</dbReference>
<dbReference type="CDD" id="cd02644">
    <property type="entry name" value="R3H_jag"/>
    <property type="match status" value="1"/>
</dbReference>
<dbReference type="InterPro" id="IPR038247">
    <property type="entry name" value="Jag_N_dom_sf"/>
</dbReference>
<evidence type="ECO:0000313" key="10">
    <source>
        <dbReference type="Proteomes" id="UP001589740"/>
    </source>
</evidence>
<keyword evidence="4 6" id="KW-0143">Chaperone</keyword>
<comment type="subunit">
    <text evidence="6">Forms a complex with KhpA.</text>
</comment>
<name>A0ABV5Z1T9_9STAP</name>
<feature type="region of interest" description="Disordered" evidence="7">
    <location>
        <begin position="83"/>
        <end position="111"/>
    </location>
</feature>
<comment type="function">
    <text evidence="6">A probable RNA chaperone. Forms a complex with KhpA which binds to cellular RNA and controls its expression. Plays a role in peptidoglycan (PG) homeostasis and cell length regulation.</text>
</comment>
<dbReference type="Proteomes" id="UP001589740">
    <property type="component" value="Unassembled WGS sequence"/>
</dbReference>
<keyword evidence="5 6" id="KW-0961">Cell wall biogenesis/degradation</keyword>
<dbReference type="InterPro" id="IPR036867">
    <property type="entry name" value="R3H_dom_sf"/>
</dbReference>
<comment type="subcellular location">
    <subcellularLocation>
        <location evidence="6">Cytoplasm</location>
    </subcellularLocation>
</comment>
<comment type="similarity">
    <text evidence="6">Belongs to the KhpB RNA-binding protein family.</text>
</comment>
<dbReference type="InterPro" id="IPR038008">
    <property type="entry name" value="Jag_KH"/>
</dbReference>
<keyword evidence="1 6" id="KW-0963">Cytoplasm</keyword>
<dbReference type="SUPFAM" id="SSF82708">
    <property type="entry name" value="R3H domain"/>
    <property type="match status" value="1"/>
</dbReference>
<sequence>MFKIYEGETVARAIAEGLEELKVSEDDVRIDVEDEGRKGLFGFGKREAVIKLTVINPELKMYGSIESLIARDLGPKDTEVTALSEESPVEAHVPAEEMDEGQAEDDRKTEEACTKEEAALLTQDYIMQVIKEMNIDAESSVSVAQNEVAIELTSPMAAKLIGKRGNTLNALQEVAQQFFNTIYKSYGAIVVDVEGYREKRRETLENLAVNMSKKALRSGQPVRLEPMPSSERKIMHNVLSQEKEINTYSEGTEPRRYIVIEKK</sequence>
<dbReference type="Gene3D" id="3.30.300.20">
    <property type="match status" value="1"/>
</dbReference>
<proteinExistence type="inferred from homology"/>
<evidence type="ECO:0000259" key="8">
    <source>
        <dbReference type="PROSITE" id="PS51061"/>
    </source>
</evidence>
<dbReference type="Gene3D" id="3.30.1370.50">
    <property type="entry name" value="R3H-like domain"/>
    <property type="match status" value="1"/>
</dbReference>
<comment type="caution">
    <text evidence="9">The sequence shown here is derived from an EMBL/GenBank/DDBJ whole genome shotgun (WGS) entry which is preliminary data.</text>
</comment>
<evidence type="ECO:0000256" key="1">
    <source>
        <dbReference type="ARBA" id="ARBA00022490"/>
    </source>
</evidence>
<dbReference type="RefSeq" id="WP_380569654.1">
    <property type="nucleotide sequence ID" value="NZ_JBHMAH010000006.1"/>
</dbReference>
<dbReference type="InterPro" id="IPR001374">
    <property type="entry name" value="R3H_dom"/>
</dbReference>
<dbReference type="PANTHER" id="PTHR35800:SF1">
    <property type="entry name" value="RNA-BINDING PROTEIN KHPB"/>
    <property type="match status" value="1"/>
</dbReference>
<comment type="domain">
    <text evidence="6">Has an N-terminal Jag-N domain and 2 RNA-binding domains (KH and R3H).</text>
</comment>
<evidence type="ECO:0000256" key="5">
    <source>
        <dbReference type="ARBA" id="ARBA00023316"/>
    </source>
</evidence>
<keyword evidence="10" id="KW-1185">Reference proteome</keyword>
<gene>
    <name evidence="9" type="primary">jag</name>
    <name evidence="6" type="synonym">eloR</name>
    <name evidence="6" type="synonym">khpB</name>
    <name evidence="9" type="ORF">ACFFLE_02830</name>
</gene>
<dbReference type="Pfam" id="PF14804">
    <property type="entry name" value="Jag_N"/>
    <property type="match status" value="1"/>
</dbReference>
<protein>
    <recommendedName>
        <fullName evidence="6">RNA-binding protein KhpB</fullName>
    </recommendedName>
    <alternativeName>
        <fullName evidence="6">RNA-binding protein EloR</fullName>
    </alternativeName>
</protein>
<dbReference type="SMART" id="SM00393">
    <property type="entry name" value="R3H"/>
    <property type="match status" value="1"/>
</dbReference>
<dbReference type="InterPro" id="IPR015946">
    <property type="entry name" value="KH_dom-like_a/b"/>
</dbReference>